<keyword evidence="2" id="KW-0540">Nuclease</keyword>
<evidence type="ECO:0000313" key="6">
    <source>
        <dbReference type="EMBL" id="CEG13734.1"/>
    </source>
</evidence>
<dbReference type="EMBL" id="CCXY01000400">
    <property type="protein sequence ID" value="CEG13734.1"/>
    <property type="molecule type" value="Genomic_DNA"/>
</dbReference>
<evidence type="ECO:0008006" key="7">
    <source>
        <dbReference type="Google" id="ProtNLM"/>
    </source>
</evidence>
<keyword evidence="3" id="KW-0378">Hydrolase</keyword>
<proteinExistence type="inferred from homology"/>
<dbReference type="AlphaFoldDB" id="A0A098EE24"/>
<keyword evidence="1" id="KW-1277">Toxin-antitoxin system</keyword>
<evidence type="ECO:0000256" key="3">
    <source>
        <dbReference type="ARBA" id="ARBA00022801"/>
    </source>
</evidence>
<dbReference type="NCBIfam" id="NF047751">
    <property type="entry name" value="HepT_toxin"/>
    <property type="match status" value="1"/>
</dbReference>
<comment type="similarity">
    <text evidence="4">Belongs to the HepT RNase toxin family.</text>
</comment>
<accession>A0A098EE24</accession>
<evidence type="ECO:0000256" key="2">
    <source>
        <dbReference type="ARBA" id="ARBA00022722"/>
    </source>
</evidence>
<dbReference type="InterPro" id="IPR008201">
    <property type="entry name" value="HepT-like"/>
</dbReference>
<evidence type="ECO:0000313" key="5">
    <source>
        <dbReference type="EMBL" id="CEG11883.1"/>
    </source>
</evidence>
<dbReference type="InterPro" id="IPR037038">
    <property type="entry name" value="HepT-like_sf"/>
</dbReference>
<evidence type="ECO:0000256" key="1">
    <source>
        <dbReference type="ARBA" id="ARBA00022649"/>
    </source>
</evidence>
<dbReference type="PANTHER" id="PTHR33397">
    <property type="entry name" value="UPF0331 PROTEIN YUTE"/>
    <property type="match status" value="1"/>
</dbReference>
<protein>
    <recommendedName>
        <fullName evidence="7">DUF86 domain-containing protein</fullName>
    </recommendedName>
</protein>
<evidence type="ECO:0000256" key="4">
    <source>
        <dbReference type="ARBA" id="ARBA00024207"/>
    </source>
</evidence>
<reference evidence="6" key="1">
    <citation type="submission" date="2014-09" db="EMBL/GenBank/DDBJ databases">
        <authorList>
            <person name="Probst J Alexander"/>
        </authorList>
    </citation>
    <scope>NUCLEOTIDE SEQUENCE</scope>
</reference>
<sequence>MYDLEKITIIIADMEKYFEDMEKLGIRKIEDLDDIKNFYSVSMLLFAILNRAIDLGEEIVLSNNSEVPATYKDIFRLLSKNKIIDKYMEKEISNLIFYRNLLAHEYFDIENRDVFDVFERIGIIKNFADRIKSVIKEEIEKEK</sequence>
<dbReference type="GO" id="GO:0004540">
    <property type="term" value="F:RNA nuclease activity"/>
    <property type="evidence" value="ECO:0007669"/>
    <property type="project" value="InterPro"/>
</dbReference>
<dbReference type="GO" id="GO:0110001">
    <property type="term" value="C:toxin-antitoxin complex"/>
    <property type="evidence" value="ECO:0007669"/>
    <property type="project" value="InterPro"/>
</dbReference>
<dbReference type="GO" id="GO:0016787">
    <property type="term" value="F:hydrolase activity"/>
    <property type="evidence" value="ECO:0007669"/>
    <property type="project" value="UniProtKB-KW"/>
</dbReference>
<name>A0A098EE24_9ZZZZ</name>
<gene>
    <name evidence="5" type="ORF">MSIBF_A1760005</name>
    <name evidence="6" type="ORF">MSIBF_A4590005</name>
</gene>
<dbReference type="Gene3D" id="1.20.120.580">
    <property type="entry name" value="bsu32300-like"/>
    <property type="match status" value="1"/>
</dbReference>
<dbReference type="PANTHER" id="PTHR33397:SF5">
    <property type="entry name" value="RNASE YUTE-RELATED"/>
    <property type="match status" value="1"/>
</dbReference>
<dbReference type="EMBL" id="CCXY01000086">
    <property type="protein sequence ID" value="CEG11883.1"/>
    <property type="molecule type" value="Genomic_DNA"/>
</dbReference>
<dbReference type="InterPro" id="IPR052379">
    <property type="entry name" value="Type_VII_TA_RNase"/>
</dbReference>
<organism evidence="6">
    <name type="scientific">groundwater metagenome</name>
    <dbReference type="NCBI Taxonomy" id="717931"/>
    <lineage>
        <taxon>unclassified sequences</taxon>
        <taxon>metagenomes</taxon>
        <taxon>ecological metagenomes</taxon>
    </lineage>
</organism>
<dbReference type="Pfam" id="PF01934">
    <property type="entry name" value="HepT-like"/>
    <property type="match status" value="1"/>
</dbReference>